<reference evidence="2 3" key="2">
    <citation type="submission" date="2017-10" db="EMBL/GenBank/DDBJ databases">
        <title>Extensive intraspecific genome diversity in a model arbuscular mycorrhizal fungus.</title>
        <authorList>
            <person name="Chen E.C.H."/>
            <person name="Morin E."/>
            <person name="Baudet D."/>
            <person name="Noel J."/>
            <person name="Ndikumana S."/>
            <person name="Charron P."/>
            <person name="St-Onge C."/>
            <person name="Giorgi J."/>
            <person name="Grigoriev I.V."/>
            <person name="Roux C."/>
            <person name="Martin F.M."/>
            <person name="Corradi N."/>
        </authorList>
    </citation>
    <scope>NUCLEOTIDE SEQUENCE [LARGE SCALE GENOMIC DNA]</scope>
    <source>
        <strain evidence="2 3">C2</strain>
    </source>
</reference>
<feature type="compositionally biased region" description="Polar residues" evidence="1">
    <location>
        <begin position="175"/>
        <end position="185"/>
    </location>
</feature>
<evidence type="ECO:0000313" key="2">
    <source>
        <dbReference type="EMBL" id="PKK62110.1"/>
    </source>
</evidence>
<reference evidence="2 3" key="1">
    <citation type="submission" date="2016-04" db="EMBL/GenBank/DDBJ databases">
        <title>Genome analyses suggest a sexual origin of heterokaryosis in a supposedly ancient asexual fungus.</title>
        <authorList>
            <person name="Ropars J."/>
            <person name="Sedzielewska K."/>
            <person name="Noel J."/>
            <person name="Charron P."/>
            <person name="Farinelli L."/>
            <person name="Marton T."/>
            <person name="Kruger M."/>
            <person name="Pelin A."/>
            <person name="Brachmann A."/>
            <person name="Corradi N."/>
        </authorList>
    </citation>
    <scope>NUCLEOTIDE SEQUENCE [LARGE SCALE GENOMIC DNA]</scope>
    <source>
        <strain evidence="2 3">C2</strain>
    </source>
</reference>
<evidence type="ECO:0000256" key="1">
    <source>
        <dbReference type="SAM" id="MobiDB-lite"/>
    </source>
</evidence>
<dbReference type="AlphaFoldDB" id="A0A2N1MKG8"/>
<proteinExistence type="predicted"/>
<gene>
    <name evidence="2" type="ORF">RhiirC2_790849</name>
</gene>
<dbReference type="VEuPathDB" id="FungiDB:FUN_020980"/>
<dbReference type="VEuPathDB" id="FungiDB:RhiirA1_445541"/>
<dbReference type="VEuPathDB" id="FungiDB:RhiirFUN_021253"/>
<feature type="region of interest" description="Disordered" evidence="1">
    <location>
        <begin position="43"/>
        <end position="75"/>
    </location>
</feature>
<feature type="compositionally biased region" description="Polar residues" evidence="1">
    <location>
        <begin position="194"/>
        <end position="205"/>
    </location>
</feature>
<evidence type="ECO:0000313" key="3">
    <source>
        <dbReference type="Proteomes" id="UP000233469"/>
    </source>
</evidence>
<organism evidence="2 3">
    <name type="scientific">Rhizophagus irregularis</name>
    <dbReference type="NCBI Taxonomy" id="588596"/>
    <lineage>
        <taxon>Eukaryota</taxon>
        <taxon>Fungi</taxon>
        <taxon>Fungi incertae sedis</taxon>
        <taxon>Mucoromycota</taxon>
        <taxon>Glomeromycotina</taxon>
        <taxon>Glomeromycetes</taxon>
        <taxon>Glomerales</taxon>
        <taxon>Glomeraceae</taxon>
        <taxon>Rhizophagus</taxon>
    </lineage>
</organism>
<dbReference type="Proteomes" id="UP000233469">
    <property type="component" value="Unassembled WGS sequence"/>
</dbReference>
<accession>A0A2N1MKG8</accession>
<comment type="caution">
    <text evidence="2">The sequence shown here is derived from an EMBL/GenBank/DDBJ whole genome shotgun (WGS) entry which is preliminary data.</text>
</comment>
<protein>
    <submittedName>
        <fullName evidence="2">Uncharacterized protein</fullName>
    </submittedName>
</protein>
<sequence length="255" mass="28617">MGNKKNKKSSQLSIPVQEFIDTFTNSFAAILGDIINGYIRSGEVESEGSSDNDQQSSSTSKPIGSQILKGVTPSESQITKGKITKMTINNNIIHASQKGQSWGQVLEISFKTQHKYQFVWTKMILKPTIDTDFVMRTWQQKLGDVHGKQQLIAYFETHKHLLRCMEFKHHWKLSISTPPTKTPQKSNKDKKSHSQQSKGKNLGNTLNPLTCSCNKSKTQQKTDDTHSLLLKLLNLLAKSVALISFVGPKTVVNWC</sequence>
<feature type="compositionally biased region" description="Low complexity" evidence="1">
    <location>
        <begin position="51"/>
        <end position="60"/>
    </location>
</feature>
<feature type="region of interest" description="Disordered" evidence="1">
    <location>
        <begin position="175"/>
        <end position="205"/>
    </location>
</feature>
<dbReference type="EMBL" id="LLXL01002017">
    <property type="protein sequence ID" value="PKK62110.1"/>
    <property type="molecule type" value="Genomic_DNA"/>
</dbReference>
<name>A0A2N1MKG8_9GLOM</name>